<organism evidence="2 3">
    <name type="scientific">Botryosphaeria dothidea</name>
    <dbReference type="NCBI Taxonomy" id="55169"/>
    <lineage>
        <taxon>Eukaryota</taxon>
        <taxon>Fungi</taxon>
        <taxon>Dikarya</taxon>
        <taxon>Ascomycota</taxon>
        <taxon>Pezizomycotina</taxon>
        <taxon>Dothideomycetes</taxon>
        <taxon>Dothideomycetes incertae sedis</taxon>
        <taxon>Botryosphaeriales</taxon>
        <taxon>Botryosphaeriaceae</taxon>
        <taxon>Botryosphaeria</taxon>
    </lineage>
</organism>
<accession>A0A8H4J5G1</accession>
<keyword evidence="3" id="KW-1185">Reference proteome</keyword>
<evidence type="ECO:0000256" key="1">
    <source>
        <dbReference type="SAM" id="MobiDB-lite"/>
    </source>
</evidence>
<dbReference type="AlphaFoldDB" id="A0A8H4J5G1"/>
<gene>
    <name evidence="2" type="ORF">GTA08_BOTSDO01576</name>
</gene>
<reference evidence="2" key="1">
    <citation type="submission" date="2020-04" db="EMBL/GenBank/DDBJ databases">
        <title>Genome Assembly and Annotation of Botryosphaeria dothidea sdau 11-99, a Latent Pathogen of Apple Fruit Ring Rot in China.</title>
        <authorList>
            <person name="Yu C."/>
            <person name="Diao Y."/>
            <person name="Lu Q."/>
            <person name="Zhao J."/>
            <person name="Cui S."/>
            <person name="Peng C."/>
            <person name="He B."/>
            <person name="Liu H."/>
        </authorList>
    </citation>
    <scope>NUCLEOTIDE SEQUENCE [LARGE SCALE GENOMIC DNA]</scope>
    <source>
        <strain evidence="2">Sdau11-99</strain>
    </source>
</reference>
<name>A0A8H4J5G1_9PEZI</name>
<proteinExistence type="predicted"/>
<sequence length="433" mass="48612">MDSLDSVPGASPRIASTTSAADAVPEHLANCSISIMFGPPNAPDQNVMAAGVVSKLPKKVLAVITRSNSRTESKIAENSMLICFSNHYWHKNLEKVNQYLTTGDYSPWKPSVPLEIVNKKGLKVAWEPWMAEAADIDDASTTEDTYELFKGELSLYLWACYTRYDELKAHSFRKLQFEFPILGREALHLVEFICYTSSNNLPAEEDMKQFTSDAVEKNKKQVALQPQFTKTFEKAIGNNLAAKVLAGAQRDRLLSLEAESFMTGLKKETDKSHQQPSLFSDSRLDSRQLEHYINSGLLYKAQIDGYGTLLPAGLDSMGRPQRNGNFRFRSNELLIIDPSTSRRHAQGFVESLELKTSRTPTKPKAMLQSDVSKKRIKSENSNGYSSEEERRARRRHRFRSPSDSPDAKERKSASSPRSPHRKPGTNGGVYGRR</sequence>
<dbReference type="Proteomes" id="UP000572817">
    <property type="component" value="Unassembled WGS sequence"/>
</dbReference>
<protein>
    <submittedName>
        <fullName evidence="2">Uncharacterized protein</fullName>
    </submittedName>
</protein>
<comment type="caution">
    <text evidence="2">The sequence shown here is derived from an EMBL/GenBank/DDBJ whole genome shotgun (WGS) entry which is preliminary data.</text>
</comment>
<evidence type="ECO:0000313" key="2">
    <source>
        <dbReference type="EMBL" id="KAF4313096.1"/>
    </source>
</evidence>
<evidence type="ECO:0000313" key="3">
    <source>
        <dbReference type="Proteomes" id="UP000572817"/>
    </source>
</evidence>
<dbReference type="OrthoDB" id="3944830at2759"/>
<dbReference type="EMBL" id="WWBZ02000001">
    <property type="protein sequence ID" value="KAF4313096.1"/>
    <property type="molecule type" value="Genomic_DNA"/>
</dbReference>
<feature type="region of interest" description="Disordered" evidence="1">
    <location>
        <begin position="353"/>
        <end position="433"/>
    </location>
</feature>